<feature type="compositionally biased region" description="Basic and acidic residues" evidence="5">
    <location>
        <begin position="536"/>
        <end position="545"/>
    </location>
</feature>
<feature type="compositionally biased region" description="Polar residues" evidence="5">
    <location>
        <begin position="1"/>
        <end position="14"/>
    </location>
</feature>
<dbReference type="EMBL" id="KN832972">
    <property type="protein sequence ID" value="KIM90653.1"/>
    <property type="molecule type" value="Genomic_DNA"/>
</dbReference>
<evidence type="ECO:0000256" key="4">
    <source>
        <dbReference type="PROSITE-ProRule" id="PRU00042"/>
    </source>
</evidence>
<evidence type="ECO:0000313" key="7">
    <source>
        <dbReference type="EMBL" id="KIM90653.1"/>
    </source>
</evidence>
<evidence type="ECO:0000259" key="6">
    <source>
        <dbReference type="PROSITE" id="PS50157"/>
    </source>
</evidence>
<evidence type="ECO:0000256" key="2">
    <source>
        <dbReference type="ARBA" id="ARBA00022771"/>
    </source>
</evidence>
<evidence type="ECO:0000256" key="1">
    <source>
        <dbReference type="ARBA" id="ARBA00022723"/>
    </source>
</evidence>
<dbReference type="GO" id="GO:0008270">
    <property type="term" value="F:zinc ion binding"/>
    <property type="evidence" value="ECO:0007669"/>
    <property type="project" value="UniProtKB-KW"/>
</dbReference>
<evidence type="ECO:0000256" key="3">
    <source>
        <dbReference type="ARBA" id="ARBA00022833"/>
    </source>
</evidence>
<dbReference type="PROSITE" id="PS50157">
    <property type="entry name" value="ZINC_FINGER_C2H2_2"/>
    <property type="match status" value="1"/>
</dbReference>
<keyword evidence="3" id="KW-0862">Zinc</keyword>
<reference evidence="7 8" key="1">
    <citation type="submission" date="2014-04" db="EMBL/GenBank/DDBJ databases">
        <authorList>
            <consortium name="DOE Joint Genome Institute"/>
            <person name="Kuo A."/>
            <person name="Tarkka M."/>
            <person name="Buscot F."/>
            <person name="Kohler A."/>
            <person name="Nagy L.G."/>
            <person name="Floudas D."/>
            <person name="Copeland A."/>
            <person name="Barry K.W."/>
            <person name="Cichocki N."/>
            <person name="Veneault-Fourrey C."/>
            <person name="LaButti K."/>
            <person name="Lindquist E.A."/>
            <person name="Lipzen A."/>
            <person name="Lundell T."/>
            <person name="Morin E."/>
            <person name="Murat C."/>
            <person name="Sun H."/>
            <person name="Tunlid A."/>
            <person name="Henrissat B."/>
            <person name="Grigoriev I.V."/>
            <person name="Hibbett D.S."/>
            <person name="Martin F."/>
            <person name="Nordberg H.P."/>
            <person name="Cantor M.N."/>
            <person name="Hua S.X."/>
        </authorList>
    </citation>
    <scope>NUCLEOTIDE SEQUENCE [LARGE SCALE GENOMIC DNA]</scope>
    <source>
        <strain evidence="7 8">F 1598</strain>
    </source>
</reference>
<proteinExistence type="predicted"/>
<dbReference type="GO" id="GO:0000981">
    <property type="term" value="F:DNA-binding transcription factor activity, RNA polymerase II-specific"/>
    <property type="evidence" value="ECO:0007669"/>
    <property type="project" value="TreeGrafter"/>
</dbReference>
<dbReference type="STRING" id="765440.A0A0C3BVV2"/>
<gene>
    <name evidence="7" type="ORF">PILCRDRAFT_811099</name>
</gene>
<dbReference type="InterPro" id="IPR036236">
    <property type="entry name" value="Znf_C2H2_sf"/>
</dbReference>
<organism evidence="7 8">
    <name type="scientific">Piloderma croceum (strain F 1598)</name>
    <dbReference type="NCBI Taxonomy" id="765440"/>
    <lineage>
        <taxon>Eukaryota</taxon>
        <taxon>Fungi</taxon>
        <taxon>Dikarya</taxon>
        <taxon>Basidiomycota</taxon>
        <taxon>Agaricomycotina</taxon>
        <taxon>Agaricomycetes</taxon>
        <taxon>Agaricomycetidae</taxon>
        <taxon>Atheliales</taxon>
        <taxon>Atheliaceae</taxon>
        <taxon>Piloderma</taxon>
    </lineage>
</organism>
<dbReference type="PANTHER" id="PTHR23235">
    <property type="entry name" value="KRUEPPEL-LIKE TRANSCRIPTION FACTOR"/>
    <property type="match status" value="1"/>
</dbReference>
<feature type="domain" description="C2H2-type" evidence="6">
    <location>
        <begin position="481"/>
        <end position="508"/>
    </location>
</feature>
<dbReference type="PROSITE" id="PS00028">
    <property type="entry name" value="ZINC_FINGER_C2H2_1"/>
    <property type="match status" value="1"/>
</dbReference>
<reference evidence="8" key="2">
    <citation type="submission" date="2015-01" db="EMBL/GenBank/DDBJ databases">
        <title>Evolutionary Origins and Diversification of the Mycorrhizal Mutualists.</title>
        <authorList>
            <consortium name="DOE Joint Genome Institute"/>
            <consortium name="Mycorrhizal Genomics Consortium"/>
            <person name="Kohler A."/>
            <person name="Kuo A."/>
            <person name="Nagy L.G."/>
            <person name="Floudas D."/>
            <person name="Copeland A."/>
            <person name="Barry K.W."/>
            <person name="Cichocki N."/>
            <person name="Veneault-Fourrey C."/>
            <person name="LaButti K."/>
            <person name="Lindquist E.A."/>
            <person name="Lipzen A."/>
            <person name="Lundell T."/>
            <person name="Morin E."/>
            <person name="Murat C."/>
            <person name="Riley R."/>
            <person name="Ohm R."/>
            <person name="Sun H."/>
            <person name="Tunlid A."/>
            <person name="Henrissat B."/>
            <person name="Grigoriev I.V."/>
            <person name="Hibbett D.S."/>
            <person name="Martin F."/>
        </authorList>
    </citation>
    <scope>NUCLEOTIDE SEQUENCE [LARGE SCALE GENOMIC DNA]</scope>
    <source>
        <strain evidence="8">F 1598</strain>
    </source>
</reference>
<dbReference type="GO" id="GO:0000978">
    <property type="term" value="F:RNA polymerase II cis-regulatory region sequence-specific DNA binding"/>
    <property type="evidence" value="ECO:0007669"/>
    <property type="project" value="TreeGrafter"/>
</dbReference>
<dbReference type="SMART" id="SM00355">
    <property type="entry name" value="ZnF_C2H2"/>
    <property type="match status" value="3"/>
</dbReference>
<feature type="region of interest" description="Disordered" evidence="5">
    <location>
        <begin position="1"/>
        <end position="21"/>
    </location>
</feature>
<accession>A0A0C3BVV2</accession>
<dbReference type="HOGENOM" id="CLU_033079_0_0_1"/>
<dbReference type="OrthoDB" id="8117402at2759"/>
<dbReference type="Proteomes" id="UP000054166">
    <property type="component" value="Unassembled WGS sequence"/>
</dbReference>
<sequence>MSIPTDLSATQATLPNKDASPTFPSFMRMQAPFFTDDIFDSPLLLNPRGQLESDFQSNSRVTNISRPAFSYPVLNGLGIHCHTSQSFFKDDDVTDQQFVPPAGPMALPTSSSSGDLEPSFHAVPMLPPDQEGSDDDPFTEVYKLLSSIEATVGYCTGSGSTLQYFDSDCQESWPRSDDVARSAGEEIAGISFPTSHSSLAGHSSSESTGDYDLLPRSNSPMLGPFPDINMFDLAYMNRVPDAGINPADIMRPLSPASSVAKRSASPLNSSFDDNSPTLTDQLPAAEVLNSIVEMLSNTAKKENVTPQAAVLPASRPTADKRRVYYHPKGRIMNEFAVRMGASKHKMSPISTDEPFAYQIPTPTAAAHRSPLLALPFQSNQQAAFTSVLDCGSHDASEDTPVLNAHLGINLTELVDRADKYRARFPGRAIDKKWLMAYAGKLTKRGELLEDYRCYVNGCTQKNKRRDHILVHVGSHVDQRLFVCSVCPMRFLRKNECKRHEASHSGERPFVCAVCPPCEDKTFVRQDLLKRHLKRAHNIEQTEKQNQRPSKKVKLESRELN</sequence>
<evidence type="ECO:0000313" key="8">
    <source>
        <dbReference type="Proteomes" id="UP000054166"/>
    </source>
</evidence>
<feature type="compositionally biased region" description="Low complexity" evidence="5">
    <location>
        <begin position="194"/>
        <end position="208"/>
    </location>
</feature>
<name>A0A0C3BVV2_PILCF</name>
<dbReference type="InParanoid" id="A0A0C3BVV2"/>
<dbReference type="Gene3D" id="3.30.160.60">
    <property type="entry name" value="Classic Zinc Finger"/>
    <property type="match status" value="2"/>
</dbReference>
<keyword evidence="1" id="KW-0479">Metal-binding</keyword>
<protein>
    <recommendedName>
        <fullName evidence="6">C2H2-type domain-containing protein</fullName>
    </recommendedName>
</protein>
<feature type="region of interest" description="Disordered" evidence="5">
    <location>
        <begin position="535"/>
        <end position="560"/>
    </location>
</feature>
<feature type="region of interest" description="Disordered" evidence="5">
    <location>
        <begin position="190"/>
        <end position="211"/>
    </location>
</feature>
<evidence type="ECO:0000256" key="5">
    <source>
        <dbReference type="SAM" id="MobiDB-lite"/>
    </source>
</evidence>
<keyword evidence="2 4" id="KW-0863">Zinc-finger</keyword>
<dbReference type="PANTHER" id="PTHR23235:SF120">
    <property type="entry name" value="KRUPPEL-LIKE FACTOR 15"/>
    <property type="match status" value="1"/>
</dbReference>
<dbReference type="SUPFAM" id="SSF57667">
    <property type="entry name" value="beta-beta-alpha zinc fingers"/>
    <property type="match status" value="1"/>
</dbReference>
<keyword evidence="8" id="KW-1185">Reference proteome</keyword>
<dbReference type="InterPro" id="IPR013087">
    <property type="entry name" value="Znf_C2H2_type"/>
</dbReference>
<dbReference type="AlphaFoldDB" id="A0A0C3BVV2"/>